<evidence type="ECO:0000313" key="2">
    <source>
        <dbReference type="EMBL" id="STT00260.1"/>
    </source>
</evidence>
<proteinExistence type="predicted"/>
<reference evidence="2 3" key="1">
    <citation type="submission" date="2018-06" db="EMBL/GenBank/DDBJ databases">
        <authorList>
            <consortium name="Pathogen Informatics"/>
            <person name="Doyle S."/>
        </authorList>
    </citation>
    <scope>NUCLEOTIDE SEQUENCE [LARGE SCALE GENOMIC DNA]</scope>
    <source>
        <strain evidence="2 3">NCTC13443</strain>
    </source>
</reference>
<name>A0A377USR3_KLEPN</name>
<keyword evidence="1" id="KW-0472">Membrane</keyword>
<sequence length="49" mass="5498">MAQTLTLARPARNLRPYLWLALPLLVLATLFFYPLLLIAEQRCATPAAT</sequence>
<protein>
    <submittedName>
        <fullName evidence="2">2-aminoethylphosphonate ABC transporter permease</fullName>
    </submittedName>
</protein>
<evidence type="ECO:0000256" key="1">
    <source>
        <dbReference type="SAM" id="Phobius"/>
    </source>
</evidence>
<feature type="transmembrane region" description="Helical" evidence="1">
    <location>
        <begin position="17"/>
        <end position="39"/>
    </location>
</feature>
<keyword evidence="1" id="KW-0812">Transmembrane</keyword>
<accession>A0A377USR3</accession>
<keyword evidence="1" id="KW-1133">Transmembrane helix</keyword>
<dbReference type="EMBL" id="UGKT01000001">
    <property type="protein sequence ID" value="STT00260.1"/>
    <property type="molecule type" value="Genomic_DNA"/>
</dbReference>
<dbReference type="Proteomes" id="UP000255518">
    <property type="component" value="Unassembled WGS sequence"/>
</dbReference>
<evidence type="ECO:0000313" key="3">
    <source>
        <dbReference type="Proteomes" id="UP000255518"/>
    </source>
</evidence>
<organism evidence="2 3">
    <name type="scientific">Klebsiella pneumoniae</name>
    <dbReference type="NCBI Taxonomy" id="573"/>
    <lineage>
        <taxon>Bacteria</taxon>
        <taxon>Pseudomonadati</taxon>
        <taxon>Pseudomonadota</taxon>
        <taxon>Gammaproteobacteria</taxon>
        <taxon>Enterobacterales</taxon>
        <taxon>Enterobacteriaceae</taxon>
        <taxon>Klebsiella/Raoultella group</taxon>
        <taxon>Klebsiella</taxon>
        <taxon>Klebsiella pneumoniae complex</taxon>
    </lineage>
</organism>
<dbReference type="AlphaFoldDB" id="A0A377USR3"/>
<gene>
    <name evidence="2" type="primary">phnU_2</name>
    <name evidence="2" type="ORF">NCTC13443_00508</name>
</gene>